<dbReference type="EMBL" id="LSDA01000104">
    <property type="protein sequence ID" value="KXB56147.1"/>
    <property type="molecule type" value="Genomic_DNA"/>
</dbReference>
<gene>
    <name evidence="2" type="ORF">HMPREF1866_01930</name>
</gene>
<proteinExistence type="predicted"/>
<reference evidence="3" key="1">
    <citation type="submission" date="2016-01" db="EMBL/GenBank/DDBJ databases">
        <authorList>
            <person name="Mitreva M."/>
            <person name="Pepin K.H."/>
            <person name="Mihindukulasuriya K.A."/>
            <person name="Fulton R."/>
            <person name="Fronick C."/>
            <person name="O'Laughlin M."/>
            <person name="Miner T."/>
            <person name="Herter B."/>
            <person name="Rosa B.A."/>
            <person name="Cordes M."/>
            <person name="Tomlinson C."/>
            <person name="Wollam A."/>
            <person name="Palsikar V.B."/>
            <person name="Mardis E.R."/>
            <person name="Wilson R.K."/>
        </authorList>
    </citation>
    <scope>NUCLEOTIDE SEQUENCE [LARGE SCALE GENOMIC DNA]</scope>
    <source>
        <strain evidence="3">DNF00896</strain>
    </source>
</reference>
<dbReference type="PATRIC" id="fig|467210.3.peg.1909"/>
<dbReference type="Proteomes" id="UP000070394">
    <property type="component" value="Unassembled WGS sequence"/>
</dbReference>
<feature type="compositionally biased region" description="Basic and acidic residues" evidence="1">
    <location>
        <begin position="75"/>
        <end position="88"/>
    </location>
</feature>
<comment type="caution">
    <text evidence="2">The sequence shown here is derived from an EMBL/GenBank/DDBJ whole genome shotgun (WGS) entry which is preliminary data.</text>
</comment>
<evidence type="ECO:0000313" key="3">
    <source>
        <dbReference type="Proteomes" id="UP000070394"/>
    </source>
</evidence>
<sequence length="408" mass="47155">MVNLIGEKVKHKTLGIGEIISVKENYITVKFVSKISTFKYPIAFENYLIPEDGKISDAVNIELNMAKELEAKKKAEEEAGKVEEERQRQNMQQEKKNKKKANNSGKANGKYVVKKTRSKSLKYLVFQDEYYEEDCEGQSILIRGIKKSSGVVNYRDPLFDVISGDIIFHCVKGYIRAVSIVKDIYFNSSSTDFTGENRVGSDNNNMRIDSEYYVLENPVKCDDNILNTLTGVDKDASENEEYLFGLDNELAKSLLTYIFNRNSFMKSIIILYANLDGMPVIVNKEELYTNCKTLDKYIESRTDPEYSYALDLIKRGICFVAIQMNGEYKFYPSRFVGYQNNSRLKHMNNRWRDGRETNPAISYVLKEGEPLPDIELEVLYRKYCERLGFEAMEKGSFGNDHKYWKVDK</sequence>
<accession>A0A133ZL45</accession>
<evidence type="ECO:0000256" key="1">
    <source>
        <dbReference type="SAM" id="MobiDB-lite"/>
    </source>
</evidence>
<evidence type="ECO:0000313" key="2">
    <source>
        <dbReference type="EMBL" id="KXB56147.1"/>
    </source>
</evidence>
<dbReference type="OrthoDB" id="5678128at2"/>
<feature type="region of interest" description="Disordered" evidence="1">
    <location>
        <begin position="75"/>
        <end position="107"/>
    </location>
</feature>
<keyword evidence="3" id="KW-1185">Reference proteome</keyword>
<dbReference type="AlphaFoldDB" id="A0A133ZL45"/>
<organism evidence="2 3">
    <name type="scientific">Lachnoanaerobaculum saburreum</name>
    <dbReference type="NCBI Taxonomy" id="467210"/>
    <lineage>
        <taxon>Bacteria</taxon>
        <taxon>Bacillati</taxon>
        <taxon>Bacillota</taxon>
        <taxon>Clostridia</taxon>
        <taxon>Lachnospirales</taxon>
        <taxon>Lachnospiraceae</taxon>
        <taxon>Lachnoanaerobaculum</taxon>
    </lineage>
</organism>
<protein>
    <submittedName>
        <fullName evidence="2">Uncharacterized protein</fullName>
    </submittedName>
</protein>
<dbReference type="RefSeq" id="WP_060931607.1">
    <property type="nucleotide sequence ID" value="NZ_KQ959838.1"/>
</dbReference>
<dbReference type="STRING" id="467210.HMPREF1866_01930"/>
<name>A0A133ZL45_9FIRM</name>